<evidence type="ECO:0000256" key="1">
    <source>
        <dbReference type="ARBA" id="ARBA00022659"/>
    </source>
</evidence>
<keyword evidence="1 5" id="KW-0768">Sushi</keyword>
<dbReference type="AlphaFoldDB" id="A0A4X2L2F3"/>
<evidence type="ECO:0000313" key="9">
    <source>
        <dbReference type="Proteomes" id="UP000314987"/>
    </source>
</evidence>
<keyword evidence="3 5" id="KW-1015">Disulfide bond</keyword>
<dbReference type="PROSITE" id="PS50923">
    <property type="entry name" value="SUSHI"/>
    <property type="match status" value="3"/>
</dbReference>
<dbReference type="SUPFAM" id="SSF57535">
    <property type="entry name" value="Complement control module/SCR domain"/>
    <property type="match status" value="3"/>
</dbReference>
<dbReference type="OMA" id="CREGYRM"/>
<feature type="domain" description="Sushi" evidence="7">
    <location>
        <begin position="235"/>
        <end position="299"/>
    </location>
</feature>
<dbReference type="GeneTree" id="ENSGT00940000154640"/>
<protein>
    <recommendedName>
        <fullName evidence="7">Sushi domain-containing protein</fullName>
    </recommendedName>
</protein>
<dbReference type="Proteomes" id="UP000314987">
    <property type="component" value="Unassembled WGS sequence"/>
</dbReference>
<keyword evidence="2" id="KW-0677">Repeat</keyword>
<name>A0A4X2L2F3_VOMUR</name>
<feature type="region of interest" description="Disordered" evidence="6">
    <location>
        <begin position="1"/>
        <end position="59"/>
    </location>
</feature>
<dbReference type="InterPro" id="IPR000436">
    <property type="entry name" value="Sushi_SCR_CCP_dom"/>
</dbReference>
<evidence type="ECO:0000256" key="4">
    <source>
        <dbReference type="ARBA" id="ARBA00023180"/>
    </source>
</evidence>
<evidence type="ECO:0000256" key="3">
    <source>
        <dbReference type="ARBA" id="ARBA00023157"/>
    </source>
</evidence>
<dbReference type="CDD" id="cd00033">
    <property type="entry name" value="CCP"/>
    <property type="match status" value="3"/>
</dbReference>
<dbReference type="PANTHER" id="PTHR45656">
    <property type="entry name" value="PROTEIN CBR-CLEC-78"/>
    <property type="match status" value="1"/>
</dbReference>
<keyword evidence="9" id="KW-1185">Reference proteome</keyword>
<reference evidence="8" key="3">
    <citation type="submission" date="2025-09" db="UniProtKB">
        <authorList>
            <consortium name="Ensembl"/>
        </authorList>
    </citation>
    <scope>IDENTIFICATION</scope>
</reference>
<dbReference type="Ensembl" id="ENSVURT00010018006.1">
    <property type="protein sequence ID" value="ENSVURP00010015835.1"/>
    <property type="gene ID" value="ENSVURG00010012133.1"/>
</dbReference>
<evidence type="ECO:0000256" key="2">
    <source>
        <dbReference type="ARBA" id="ARBA00022737"/>
    </source>
</evidence>
<gene>
    <name evidence="8" type="primary">LOC114050009</name>
</gene>
<reference evidence="9" key="1">
    <citation type="submission" date="2018-12" db="EMBL/GenBank/DDBJ databases">
        <authorList>
            <person name="Yazar S."/>
        </authorList>
    </citation>
    <scope>NUCLEOTIDE SEQUENCE [LARGE SCALE GENOMIC DNA]</scope>
</reference>
<feature type="domain" description="Sushi" evidence="7">
    <location>
        <begin position="107"/>
        <end position="171"/>
    </location>
</feature>
<dbReference type="Pfam" id="PF00084">
    <property type="entry name" value="Sushi"/>
    <property type="match status" value="3"/>
</dbReference>
<keyword evidence="4" id="KW-0325">Glycoprotein</keyword>
<reference evidence="8" key="2">
    <citation type="submission" date="2025-08" db="UniProtKB">
        <authorList>
            <consortium name="Ensembl"/>
        </authorList>
    </citation>
    <scope>IDENTIFICATION</scope>
</reference>
<dbReference type="STRING" id="29139.ENSVURP00010015835"/>
<sequence length="346" mass="37603">MLPTPPDTSMSKGWGCLPVPPRPHRLSPRAQRDAGVLGPRPTPSAGGPEPGPKTSLCIPHCGAPHGASRPGAIMSRGPRSAPPALGLLCLAPSLLLLLLLLLPLARGNCDVPEKLPFALMSGDSAGRESFPEGYSVTYTCRPGYQRNRNFQPTRTCLADGTWSKATNFCEKKRCPNIGELANGHVNIEEDIVFGSTITFSCDKGFLLVGERESLCQIVGENRVGWSEPLPHCQIILCHPPPTIDNGRYTGDFKDYFNYGQSVTYTCNEPHTLIGEKSIHCTTENMRDGVWSALPPQCKDIKIPTVRTITNITTTITITIKSSSTSEKENQLDTIILVITLIIFSQI</sequence>
<accession>A0A4X2L2F3</accession>
<dbReference type="FunFam" id="2.10.70.10:FF:000055">
    <property type="entry name" value="Complement decay-accelerating factor, GPI-anchored"/>
    <property type="match status" value="1"/>
</dbReference>
<evidence type="ECO:0000256" key="5">
    <source>
        <dbReference type="PROSITE-ProRule" id="PRU00302"/>
    </source>
</evidence>
<evidence type="ECO:0000313" key="8">
    <source>
        <dbReference type="Ensembl" id="ENSVURP00010015835.1"/>
    </source>
</evidence>
<comment type="caution">
    <text evidence="5">Lacks conserved residue(s) required for the propagation of feature annotation.</text>
</comment>
<dbReference type="InterPro" id="IPR035976">
    <property type="entry name" value="Sushi/SCR/CCP_sf"/>
</dbReference>
<evidence type="ECO:0000256" key="6">
    <source>
        <dbReference type="SAM" id="MobiDB-lite"/>
    </source>
</evidence>
<proteinExistence type="predicted"/>
<dbReference type="InterPro" id="IPR051277">
    <property type="entry name" value="SEZ6_CSMD_C4BPB_Regulators"/>
</dbReference>
<evidence type="ECO:0000259" key="7">
    <source>
        <dbReference type="PROSITE" id="PS50923"/>
    </source>
</evidence>
<dbReference type="SMART" id="SM00032">
    <property type="entry name" value="CCP"/>
    <property type="match status" value="3"/>
</dbReference>
<organism evidence="8 9">
    <name type="scientific">Vombatus ursinus</name>
    <name type="common">Common wombat</name>
    <dbReference type="NCBI Taxonomy" id="29139"/>
    <lineage>
        <taxon>Eukaryota</taxon>
        <taxon>Metazoa</taxon>
        <taxon>Chordata</taxon>
        <taxon>Craniata</taxon>
        <taxon>Vertebrata</taxon>
        <taxon>Euteleostomi</taxon>
        <taxon>Mammalia</taxon>
        <taxon>Metatheria</taxon>
        <taxon>Diprotodontia</taxon>
        <taxon>Vombatidae</taxon>
        <taxon>Vombatus</taxon>
    </lineage>
</organism>
<feature type="disulfide bond" evidence="5">
    <location>
        <begin position="237"/>
        <end position="280"/>
    </location>
</feature>
<feature type="domain" description="Sushi" evidence="7">
    <location>
        <begin position="172"/>
        <end position="234"/>
    </location>
</feature>
<dbReference type="PANTHER" id="PTHR45656:SF15">
    <property type="entry name" value="SUSHI DOMAIN-CONTAINING PROTEIN"/>
    <property type="match status" value="1"/>
</dbReference>
<dbReference type="Gene3D" id="2.10.70.10">
    <property type="entry name" value="Complement Module, domain 1"/>
    <property type="match status" value="3"/>
</dbReference>